<dbReference type="Gene3D" id="1.10.45.10">
    <property type="entry name" value="Vanillyl-alcohol Oxidase, Chain A, domain 4"/>
    <property type="match status" value="1"/>
</dbReference>
<dbReference type="InterPro" id="IPR036318">
    <property type="entry name" value="FAD-bd_PCMH-like_sf"/>
</dbReference>
<dbReference type="GO" id="GO:0005739">
    <property type="term" value="C:mitochondrion"/>
    <property type="evidence" value="ECO:0000318"/>
    <property type="project" value="GO_Central"/>
</dbReference>
<dbReference type="PROSITE" id="PS51387">
    <property type="entry name" value="FAD_PCMH"/>
    <property type="match status" value="1"/>
</dbReference>
<dbReference type="STRING" id="105231.A0A1Y1ISM4"/>
<dbReference type="FunFam" id="3.30.465.10:FF:000027">
    <property type="entry name" value="D-lactate dehydrogenase [cytochrome], mitochondrial"/>
    <property type="match status" value="1"/>
</dbReference>
<dbReference type="EMBL" id="DF237688">
    <property type="protein sequence ID" value="GAQ91178.1"/>
    <property type="molecule type" value="Genomic_DNA"/>
</dbReference>
<evidence type="ECO:0000256" key="4">
    <source>
        <dbReference type="ARBA" id="ARBA00022630"/>
    </source>
</evidence>
<dbReference type="FunFam" id="1.10.45.10:FF:000001">
    <property type="entry name" value="D-lactate dehydrogenase mitochondrial"/>
    <property type="match status" value="1"/>
</dbReference>
<dbReference type="GO" id="GO:0008720">
    <property type="term" value="F:D-lactate dehydrogenase (NAD+) activity"/>
    <property type="evidence" value="ECO:0000318"/>
    <property type="project" value="GO_Central"/>
</dbReference>
<gene>
    <name evidence="11" type="ORF">KFL_007390020</name>
</gene>
<keyword evidence="4" id="KW-0285">Flavoprotein</keyword>
<dbReference type="GO" id="GO:1903457">
    <property type="term" value="P:lactate catabolic process"/>
    <property type="evidence" value="ECO:0000318"/>
    <property type="project" value="GO_Central"/>
</dbReference>
<dbReference type="Pfam" id="PF02913">
    <property type="entry name" value="FAD-oxidase_C"/>
    <property type="match status" value="1"/>
</dbReference>
<organism evidence="11 12">
    <name type="scientific">Klebsormidium nitens</name>
    <name type="common">Green alga</name>
    <name type="synonym">Ulothrix nitens</name>
    <dbReference type="NCBI Taxonomy" id="105231"/>
    <lineage>
        <taxon>Eukaryota</taxon>
        <taxon>Viridiplantae</taxon>
        <taxon>Streptophyta</taxon>
        <taxon>Klebsormidiophyceae</taxon>
        <taxon>Klebsormidiales</taxon>
        <taxon>Klebsormidiaceae</taxon>
        <taxon>Klebsormidium</taxon>
    </lineage>
</organism>
<comment type="similarity">
    <text evidence="3">Belongs to the FAD-binding oxidoreductase/transferase type 4 family.</text>
</comment>
<comment type="subcellular location">
    <subcellularLocation>
        <location evidence="2">Mitochondrion</location>
    </subcellularLocation>
</comment>
<evidence type="ECO:0000256" key="3">
    <source>
        <dbReference type="ARBA" id="ARBA00008000"/>
    </source>
</evidence>
<dbReference type="SUPFAM" id="SSF56176">
    <property type="entry name" value="FAD-binding/transporter-associated domain-like"/>
    <property type="match status" value="1"/>
</dbReference>
<sequence length="594" mass="64141">MAPSLGKAIGHILGRINTQRCACGSVKSTLRFISLPADAAPLAAATRLFSGHTNHSIEPSQQLFNRGAAQLLLASEAQPNGSAETRRSWFGSVALLGLLSSYAIQYGGNAAWAEEQEYAERREEEGASYGTFSEALHRKLVEIVGEDNVETDLEERKTRGKPWNTYHVLKGFPDAVVFPQSTEEVSQIVKACAAEKVPLVPFGGGTSLEGHTMTPHKGVSLDFSKMKGIKQLNTRDMDVIVEPGIGWVELNEYLKPLGFFFPLDPGPGASIGGMCATRCSGSLAVRYGTMRDNVISMKAVLANGDVVKTSARSRKSAAGYDLTRLIIGSEGTLAVITEVTLRLQRIPEATAVAMCTFPTIKDAADASIAAMHSGIQVSRVEMLDEVMMRGINEATGRTLPEKPTLMFEFVGSQASVIEQAQRVEKLSKGCRGSDFVYTQDADEKEELWRVRKEAFWSTFTLRPGAEAMVTDVCVPLSKLADSIAETKVELEASSLVCPILSHAGDGNYHVIILFDPADPREVAEANQLAKDMVHRAIAAEGSCTGEHGIGLGKMKFLEEELGPEAIATMGKIKKALDPDNILNPGKIIPSQFCH</sequence>
<evidence type="ECO:0000256" key="2">
    <source>
        <dbReference type="ARBA" id="ARBA00004173"/>
    </source>
</evidence>
<dbReference type="GO" id="GO:0050660">
    <property type="term" value="F:flavin adenine dinucleotide binding"/>
    <property type="evidence" value="ECO:0000318"/>
    <property type="project" value="GO_Central"/>
</dbReference>
<comment type="cofactor">
    <cofactor evidence="1">
        <name>FAD</name>
        <dbReference type="ChEBI" id="CHEBI:57692"/>
    </cofactor>
</comment>
<dbReference type="InterPro" id="IPR016169">
    <property type="entry name" value="FAD-bd_PCMH_sub2"/>
</dbReference>
<dbReference type="PANTHER" id="PTHR11748:SF111">
    <property type="entry name" value="D-LACTATE DEHYDROGENASE, MITOCHONDRIAL-RELATED"/>
    <property type="match status" value="1"/>
</dbReference>
<dbReference type="FunFam" id="3.30.70.2740:FF:000001">
    <property type="entry name" value="D-lactate dehydrogenase mitochondrial"/>
    <property type="match status" value="1"/>
</dbReference>
<proteinExistence type="inferred from homology"/>
<name>A0A1Y1ISM4_KLENI</name>
<dbReference type="PANTHER" id="PTHR11748">
    <property type="entry name" value="D-LACTATE DEHYDROGENASE"/>
    <property type="match status" value="1"/>
</dbReference>
<dbReference type="OrthoDB" id="5332616at2759"/>
<dbReference type="AlphaFoldDB" id="A0A1Y1ISM4"/>
<dbReference type="InterPro" id="IPR016166">
    <property type="entry name" value="FAD-bd_PCMH"/>
</dbReference>
<dbReference type="GO" id="GO:0071949">
    <property type="term" value="F:FAD binding"/>
    <property type="evidence" value="ECO:0007669"/>
    <property type="project" value="InterPro"/>
</dbReference>
<protein>
    <recommendedName>
        <fullName evidence="9">D-lactate dehydrogenase (cytochrome)</fullName>
        <ecNumber evidence="9">1.1.2.4</ecNumber>
    </recommendedName>
</protein>
<feature type="domain" description="FAD-binding PCMH-type" evidence="10">
    <location>
        <begin position="169"/>
        <end position="346"/>
    </location>
</feature>
<dbReference type="InterPro" id="IPR016171">
    <property type="entry name" value="Vanillyl_alc_oxidase_C-sub2"/>
</dbReference>
<dbReference type="InterPro" id="IPR006094">
    <property type="entry name" value="Oxid_FAD_bind_N"/>
</dbReference>
<dbReference type="Pfam" id="PF01565">
    <property type="entry name" value="FAD_binding_4"/>
    <property type="match status" value="1"/>
</dbReference>
<evidence type="ECO:0000256" key="9">
    <source>
        <dbReference type="ARBA" id="ARBA00038897"/>
    </source>
</evidence>
<dbReference type="EC" id="1.1.2.4" evidence="9"/>
<evidence type="ECO:0000256" key="8">
    <source>
        <dbReference type="ARBA" id="ARBA00023128"/>
    </source>
</evidence>
<evidence type="ECO:0000256" key="1">
    <source>
        <dbReference type="ARBA" id="ARBA00001974"/>
    </source>
</evidence>
<dbReference type="Gene3D" id="3.30.70.2740">
    <property type="match status" value="1"/>
</dbReference>
<evidence type="ECO:0000313" key="12">
    <source>
        <dbReference type="Proteomes" id="UP000054558"/>
    </source>
</evidence>
<dbReference type="OMA" id="GQGFEWA"/>
<dbReference type="Gene3D" id="3.30.465.10">
    <property type="match status" value="1"/>
</dbReference>
<evidence type="ECO:0000259" key="10">
    <source>
        <dbReference type="PROSITE" id="PS51387"/>
    </source>
</evidence>
<accession>A0A1Y1ISM4</accession>
<evidence type="ECO:0000313" key="11">
    <source>
        <dbReference type="EMBL" id="GAQ91178.1"/>
    </source>
</evidence>
<evidence type="ECO:0000256" key="6">
    <source>
        <dbReference type="ARBA" id="ARBA00022946"/>
    </source>
</evidence>
<evidence type="ECO:0000256" key="5">
    <source>
        <dbReference type="ARBA" id="ARBA00022827"/>
    </source>
</evidence>
<keyword evidence="12" id="KW-1185">Reference proteome</keyword>
<dbReference type="InterPro" id="IPR016164">
    <property type="entry name" value="FAD-linked_Oxase-like_C"/>
</dbReference>
<dbReference type="InterPro" id="IPR004113">
    <property type="entry name" value="FAD-bd_oxidored_4_C"/>
</dbReference>
<reference evidence="11 12" key="1">
    <citation type="journal article" date="2014" name="Nat. Commun.">
        <title>Klebsormidium flaccidum genome reveals primary factors for plant terrestrial adaptation.</title>
        <authorList>
            <person name="Hori K."/>
            <person name="Maruyama F."/>
            <person name="Fujisawa T."/>
            <person name="Togashi T."/>
            <person name="Yamamoto N."/>
            <person name="Seo M."/>
            <person name="Sato S."/>
            <person name="Yamada T."/>
            <person name="Mori H."/>
            <person name="Tajima N."/>
            <person name="Moriyama T."/>
            <person name="Ikeuchi M."/>
            <person name="Watanabe M."/>
            <person name="Wada H."/>
            <person name="Kobayashi K."/>
            <person name="Saito M."/>
            <person name="Masuda T."/>
            <person name="Sasaki-Sekimoto Y."/>
            <person name="Mashiguchi K."/>
            <person name="Awai K."/>
            <person name="Shimojima M."/>
            <person name="Masuda S."/>
            <person name="Iwai M."/>
            <person name="Nobusawa T."/>
            <person name="Narise T."/>
            <person name="Kondo S."/>
            <person name="Saito H."/>
            <person name="Sato R."/>
            <person name="Murakawa M."/>
            <person name="Ihara Y."/>
            <person name="Oshima-Yamada Y."/>
            <person name="Ohtaka K."/>
            <person name="Satoh M."/>
            <person name="Sonobe K."/>
            <person name="Ishii M."/>
            <person name="Ohtani R."/>
            <person name="Kanamori-Sato M."/>
            <person name="Honoki R."/>
            <person name="Miyazaki D."/>
            <person name="Mochizuki H."/>
            <person name="Umetsu J."/>
            <person name="Higashi K."/>
            <person name="Shibata D."/>
            <person name="Kamiya Y."/>
            <person name="Sato N."/>
            <person name="Nakamura Y."/>
            <person name="Tabata S."/>
            <person name="Ida S."/>
            <person name="Kurokawa K."/>
            <person name="Ohta H."/>
        </authorList>
    </citation>
    <scope>NUCLEOTIDE SEQUENCE [LARGE SCALE GENOMIC DNA]</scope>
    <source>
        <strain evidence="11 12">NIES-2285</strain>
    </source>
</reference>
<dbReference type="GO" id="GO:0004458">
    <property type="term" value="F:D-lactate dehydrogenase (cytochrome) activity"/>
    <property type="evidence" value="ECO:0000318"/>
    <property type="project" value="GO_Central"/>
</dbReference>
<keyword evidence="8" id="KW-0496">Mitochondrion</keyword>
<dbReference type="SUPFAM" id="SSF55103">
    <property type="entry name" value="FAD-linked oxidases, C-terminal domain"/>
    <property type="match status" value="1"/>
</dbReference>
<keyword evidence="6" id="KW-0809">Transit peptide</keyword>
<keyword evidence="5" id="KW-0274">FAD</keyword>
<keyword evidence="7" id="KW-0560">Oxidoreductase</keyword>
<evidence type="ECO:0000256" key="7">
    <source>
        <dbReference type="ARBA" id="ARBA00023002"/>
    </source>
</evidence>
<dbReference type="Proteomes" id="UP000054558">
    <property type="component" value="Unassembled WGS sequence"/>
</dbReference>